<feature type="compositionally biased region" description="Basic residues" evidence="1">
    <location>
        <begin position="1"/>
        <end position="13"/>
    </location>
</feature>
<organism evidence="2">
    <name type="scientific">Anopheles gambiae</name>
    <name type="common">African malaria mosquito</name>
    <dbReference type="NCBI Taxonomy" id="7165"/>
    <lineage>
        <taxon>Eukaryota</taxon>
        <taxon>Metazoa</taxon>
        <taxon>Ecdysozoa</taxon>
        <taxon>Arthropoda</taxon>
        <taxon>Hexapoda</taxon>
        <taxon>Insecta</taxon>
        <taxon>Pterygota</taxon>
        <taxon>Neoptera</taxon>
        <taxon>Endopterygota</taxon>
        <taxon>Diptera</taxon>
        <taxon>Nematocera</taxon>
        <taxon>Culicoidea</taxon>
        <taxon>Culicidae</taxon>
        <taxon>Anophelinae</taxon>
        <taxon>Anopheles</taxon>
    </lineage>
</organism>
<dbReference type="Proteomes" id="UP000007062">
    <property type="component" value="Chromosome 3L"/>
</dbReference>
<dbReference type="VEuPathDB" id="VectorBase:AGAP010955"/>
<evidence type="ECO:0000313" key="4">
    <source>
        <dbReference type="Proteomes" id="UP000007062"/>
    </source>
</evidence>
<reference evidence="2 4" key="1">
    <citation type="journal article" date="2002" name="Science">
        <title>The genome sequence of the malaria mosquito Anopheles gambiae.</title>
        <authorList>
            <person name="Holt R.A."/>
            <person name="Subramanian G.M."/>
            <person name="Halpern A."/>
            <person name="Sutton G.G."/>
            <person name="Charlab R."/>
            <person name="Nusskern D.R."/>
            <person name="Wincker P."/>
            <person name="Clark A.G."/>
            <person name="Ribeiro J.M."/>
            <person name="Wides R."/>
            <person name="Salzberg S.L."/>
            <person name="Loftus B."/>
            <person name="Yandell M."/>
            <person name="Majoros W.H."/>
            <person name="Rusch D.B."/>
            <person name="Lai Z."/>
            <person name="Kraft C.L."/>
            <person name="Abril J.F."/>
            <person name="Anthouard V."/>
            <person name="Arensburger P."/>
            <person name="Atkinson P.W."/>
            <person name="Baden H."/>
            <person name="de Berardinis V."/>
            <person name="Baldwin D."/>
            <person name="Benes V."/>
            <person name="Biedler J."/>
            <person name="Blass C."/>
            <person name="Bolanos R."/>
            <person name="Boscus D."/>
            <person name="Barnstead M."/>
            <person name="Cai S."/>
            <person name="Center A."/>
            <person name="Chaturverdi K."/>
            <person name="Christophides G.K."/>
            <person name="Chrystal M.A."/>
            <person name="Clamp M."/>
            <person name="Cravchik A."/>
            <person name="Curwen V."/>
            <person name="Dana A."/>
            <person name="Delcher A."/>
            <person name="Dew I."/>
            <person name="Evans C.A."/>
            <person name="Flanigan M."/>
            <person name="Grundschober-Freimoser A."/>
            <person name="Friedli L."/>
            <person name="Gu Z."/>
            <person name="Guan P."/>
            <person name="Guigo R."/>
            <person name="Hillenmeyer M.E."/>
            <person name="Hladun S.L."/>
            <person name="Hogan J.R."/>
            <person name="Hong Y.S."/>
            <person name="Hoover J."/>
            <person name="Jaillon O."/>
            <person name="Ke Z."/>
            <person name="Kodira C."/>
            <person name="Kokoza E."/>
            <person name="Koutsos A."/>
            <person name="Letunic I."/>
            <person name="Levitsky A."/>
            <person name="Liang Y."/>
            <person name="Lin J.J."/>
            <person name="Lobo N.F."/>
            <person name="Lopez J.R."/>
            <person name="Malek J.A."/>
            <person name="McIntosh T.C."/>
            <person name="Meister S."/>
            <person name="Miller J."/>
            <person name="Mobarry C."/>
            <person name="Mongin E."/>
            <person name="Murphy S.D."/>
            <person name="O'Brochta D.A."/>
            <person name="Pfannkoch C."/>
            <person name="Qi R."/>
            <person name="Regier M.A."/>
            <person name="Remington K."/>
            <person name="Shao H."/>
            <person name="Sharakhova M.V."/>
            <person name="Sitter C.D."/>
            <person name="Shetty J."/>
            <person name="Smith T.J."/>
            <person name="Strong R."/>
            <person name="Sun J."/>
            <person name="Thomasova D."/>
            <person name="Ton L.Q."/>
            <person name="Topalis P."/>
            <person name="Tu Z."/>
            <person name="Unger M.F."/>
            <person name="Walenz B."/>
            <person name="Wang A."/>
            <person name="Wang J."/>
            <person name="Wang M."/>
            <person name="Wang X."/>
            <person name="Woodford K.J."/>
            <person name="Wortman J.R."/>
            <person name="Wu M."/>
            <person name="Yao A."/>
            <person name="Zdobnov E.M."/>
            <person name="Zhang H."/>
            <person name="Zhao Q."/>
            <person name="Zhao S."/>
            <person name="Zhu S.C."/>
            <person name="Zhimulev I."/>
            <person name="Coluzzi M."/>
            <person name="della Torre A."/>
            <person name="Roth C.W."/>
            <person name="Louis C."/>
            <person name="Kalush F."/>
            <person name="Mural R.J."/>
            <person name="Myers E.W."/>
            <person name="Adams M.D."/>
            <person name="Smith H.O."/>
            <person name="Broder S."/>
            <person name="Gardner M.J."/>
            <person name="Fraser C.M."/>
            <person name="Birney E."/>
            <person name="Bork P."/>
            <person name="Brey P.T."/>
            <person name="Venter J.C."/>
            <person name="Weissenbach J."/>
            <person name="Kafatos F.C."/>
            <person name="Collins F.H."/>
            <person name="Hoffman S.L."/>
        </authorList>
    </citation>
    <scope>NUCLEOTIDE SEQUENCE [LARGE SCALE GENOMIC DNA]</scope>
    <source>
        <strain evidence="2 4">PEST</strain>
    </source>
</reference>
<feature type="region of interest" description="Disordered" evidence="1">
    <location>
        <begin position="1"/>
        <end position="20"/>
    </location>
</feature>
<accession>A0NC19</accession>
<dbReference type="HOGENOM" id="CLU_2814506_0_0_1"/>
<sequence>MIGRKKNPGKRQRLGNTSNPNEAFAIYIGSQTYRGLFGGHKTVRNHISVGVASQQPHKQNVLSSVHP</sequence>
<dbReference type="AlphaFoldDB" id="A0NC19"/>
<evidence type="ECO:0000313" key="2">
    <source>
        <dbReference type="EMBL" id="EAU77470.1"/>
    </source>
</evidence>
<name>A0NC19_ANOGA</name>
<keyword evidence="4" id="KW-1185">Reference proteome</keyword>
<reference evidence="3" key="6">
    <citation type="submission" date="2020-05" db="UniProtKB">
        <authorList>
            <consortium name="EnsemblMetazoa"/>
        </authorList>
    </citation>
    <scope>IDENTIFICATION</scope>
    <source>
        <strain evidence="3">PEST</strain>
    </source>
</reference>
<reference evidence="2" key="4">
    <citation type="journal article" date="2007" name="Genome Biol.">
        <title>Update of the Anopheles gambiae PEST genome assembly.</title>
        <authorList>
            <person name="Sharakhova M.V."/>
            <person name="Hammond M.P."/>
            <person name="Lobo N.F."/>
            <person name="Krzywinski J."/>
            <person name="Unger M.F."/>
            <person name="Hillenmeyer M.E."/>
            <person name="Bruggner R.V."/>
            <person name="Birney E."/>
            <person name="Collins F.H."/>
        </authorList>
    </citation>
    <scope>NUCLEOTIDE SEQUENCE</scope>
    <source>
        <strain evidence="2">PEST</strain>
    </source>
</reference>
<evidence type="ECO:0000256" key="1">
    <source>
        <dbReference type="SAM" id="MobiDB-lite"/>
    </source>
</evidence>
<dbReference type="EnsemblMetazoa" id="AGAP010955-RA">
    <property type="protein sequence ID" value="AGAP010955-PA"/>
    <property type="gene ID" value="AGAP010955"/>
</dbReference>
<proteinExistence type="predicted"/>
<protein>
    <submittedName>
        <fullName evidence="2">AGAP010955-PA</fullName>
    </submittedName>
</protein>
<reference evidence="2 3" key="3">
    <citation type="journal article" date="2004" name="Trends Parasitol.">
        <title>The Anopheles gambiae genome: an update.</title>
        <authorList>
            <person name="Mongin E."/>
            <person name="Louis C."/>
            <person name="Holt R.A."/>
            <person name="Birney E."/>
            <person name="Collins F.H."/>
        </authorList>
    </citation>
    <scope>NUCLEOTIDE SEQUENCE</scope>
    <source>
        <strain evidence="2 3">PEST</strain>
    </source>
</reference>
<reference evidence="2" key="5">
    <citation type="submission" date="2011-05" db="EMBL/GenBank/DDBJ databases">
        <authorList>
            <consortium name="VectorBase"/>
        </authorList>
    </citation>
    <scope>NUCLEOTIDE SEQUENCE</scope>
    <source>
        <strain evidence="2">PEST</strain>
    </source>
</reference>
<gene>
    <name evidence="2" type="ORF">AgaP_AGAP010955</name>
</gene>
<reference evidence="2" key="2">
    <citation type="submission" date="2002-03" db="EMBL/GenBank/DDBJ databases">
        <authorList>
            <consortium name="The Anopheles Genome Sequencing Consortium"/>
        </authorList>
    </citation>
    <scope>NUCLEOTIDE SEQUENCE</scope>
    <source>
        <strain evidence="2">PEST</strain>
    </source>
</reference>
<dbReference type="EMBL" id="AAAB01008823">
    <property type="protein sequence ID" value="EAU77470.1"/>
    <property type="molecule type" value="Genomic_DNA"/>
</dbReference>
<dbReference type="PaxDb" id="7165-AGAP010955-PA"/>
<evidence type="ECO:0000313" key="3">
    <source>
        <dbReference type="EnsemblMetazoa" id="AGAP010955-PA"/>
    </source>
</evidence>